<dbReference type="Proteomes" id="UP000092713">
    <property type="component" value="Unassembled WGS sequence"/>
</dbReference>
<dbReference type="Pfam" id="PF00717">
    <property type="entry name" value="Peptidase_S24"/>
    <property type="match status" value="1"/>
</dbReference>
<protein>
    <submittedName>
        <fullName evidence="6">Peptidase S24-like protein</fullName>
    </submittedName>
</protein>
<evidence type="ECO:0000313" key="7">
    <source>
        <dbReference type="Proteomes" id="UP000092713"/>
    </source>
</evidence>
<dbReference type="InterPro" id="IPR036286">
    <property type="entry name" value="LexA/Signal_pep-like_sf"/>
</dbReference>
<sequence>MDADHGLAPETDLPEDHGDPVDGLAAMPFMAGVSRVRVGEPTADMTPIKLVTMHLQAGIMGFEVQQDFDDGGTLDVPTLWINDGDYVPHCLMAIKVRGDSMQPLLYQGDIAVVNIADTKKVSGGVYAINFNGEPVVKRLRYEGNEWYMTSENATHPRRLCKGGACIIVGRIVRFEARNFKDRL</sequence>
<dbReference type="STRING" id="1747903.ASR47_100546"/>
<evidence type="ECO:0000259" key="5">
    <source>
        <dbReference type="Pfam" id="PF00717"/>
    </source>
</evidence>
<dbReference type="EMBL" id="LOCQ01000058">
    <property type="protein sequence ID" value="OBV38093.1"/>
    <property type="molecule type" value="Genomic_DNA"/>
</dbReference>
<evidence type="ECO:0000256" key="1">
    <source>
        <dbReference type="ARBA" id="ARBA00023015"/>
    </source>
</evidence>
<gene>
    <name evidence="6" type="ORF">ASR47_100546</name>
</gene>
<evidence type="ECO:0000256" key="2">
    <source>
        <dbReference type="ARBA" id="ARBA00023125"/>
    </source>
</evidence>
<dbReference type="PANTHER" id="PTHR40661">
    <property type="match status" value="1"/>
</dbReference>
<dbReference type="PANTHER" id="PTHR40661:SF1">
    <property type="entry name" value="HTH CRO_C1-TYPE DOMAIN-CONTAINING PROTEIN"/>
    <property type="match status" value="1"/>
</dbReference>
<keyword evidence="2" id="KW-0238">DNA-binding</keyword>
<reference evidence="6 7" key="1">
    <citation type="submission" date="2016-04" db="EMBL/GenBank/DDBJ databases">
        <title>Draft genome sequence of Janthinobacterium psychrotolerans sp. nov., isolated from freshwater sediments in Denmark.</title>
        <authorList>
            <person name="Gong X."/>
            <person name="Skrivergaard S."/>
            <person name="Korsgaard B.S."/>
            <person name="Schreiber L."/>
            <person name="Marshall I.P."/>
            <person name="Finster K."/>
            <person name="Schramm A."/>
        </authorList>
    </citation>
    <scope>NUCLEOTIDE SEQUENCE [LARGE SCALE GENOMIC DNA]</scope>
    <source>
        <strain evidence="6 7">S3-2</strain>
    </source>
</reference>
<dbReference type="Gene3D" id="2.10.109.10">
    <property type="entry name" value="Umud Fragment, subunit A"/>
    <property type="match status" value="1"/>
</dbReference>
<organism evidence="6 7">
    <name type="scientific">Janthinobacterium psychrotolerans</name>
    <dbReference type="NCBI Taxonomy" id="1747903"/>
    <lineage>
        <taxon>Bacteria</taxon>
        <taxon>Pseudomonadati</taxon>
        <taxon>Pseudomonadota</taxon>
        <taxon>Betaproteobacteria</taxon>
        <taxon>Burkholderiales</taxon>
        <taxon>Oxalobacteraceae</taxon>
        <taxon>Janthinobacterium</taxon>
    </lineage>
</organism>
<comment type="caution">
    <text evidence="6">The sequence shown here is derived from an EMBL/GenBank/DDBJ whole genome shotgun (WGS) entry which is preliminary data.</text>
</comment>
<accession>A0A1A7C1A4</accession>
<feature type="domain" description="Peptidase S24/S26A/S26B/S26C" evidence="5">
    <location>
        <begin position="54"/>
        <end position="172"/>
    </location>
</feature>
<keyword evidence="7" id="KW-1185">Reference proteome</keyword>
<keyword evidence="1" id="KW-0805">Transcription regulation</keyword>
<evidence type="ECO:0000256" key="3">
    <source>
        <dbReference type="ARBA" id="ARBA00023163"/>
    </source>
</evidence>
<dbReference type="AlphaFoldDB" id="A0A1A7C1A4"/>
<name>A0A1A7C1A4_9BURK</name>
<dbReference type="InterPro" id="IPR015927">
    <property type="entry name" value="Peptidase_S24_S26A/B/C"/>
</dbReference>
<dbReference type="GO" id="GO:0003677">
    <property type="term" value="F:DNA binding"/>
    <property type="evidence" value="ECO:0007669"/>
    <property type="project" value="UniProtKB-KW"/>
</dbReference>
<dbReference type="CDD" id="cd06529">
    <property type="entry name" value="S24_LexA-like"/>
    <property type="match status" value="1"/>
</dbReference>
<dbReference type="InterPro" id="IPR039418">
    <property type="entry name" value="LexA-like"/>
</dbReference>
<evidence type="ECO:0000256" key="4">
    <source>
        <dbReference type="SAM" id="MobiDB-lite"/>
    </source>
</evidence>
<proteinExistence type="predicted"/>
<feature type="region of interest" description="Disordered" evidence="4">
    <location>
        <begin position="1"/>
        <end position="21"/>
    </location>
</feature>
<keyword evidence="3" id="KW-0804">Transcription</keyword>
<dbReference type="SUPFAM" id="SSF51306">
    <property type="entry name" value="LexA/Signal peptidase"/>
    <property type="match status" value="1"/>
</dbReference>
<evidence type="ECO:0000313" key="6">
    <source>
        <dbReference type="EMBL" id="OBV38093.1"/>
    </source>
</evidence>